<evidence type="ECO:0000313" key="2">
    <source>
        <dbReference type="Proteomes" id="UP001239083"/>
    </source>
</evidence>
<proteinExistence type="predicted"/>
<accession>A0ABU0R379</accession>
<gene>
    <name evidence="1" type="ORF">QFZ26_000091</name>
</gene>
<dbReference type="Proteomes" id="UP001239083">
    <property type="component" value="Unassembled WGS sequence"/>
</dbReference>
<protein>
    <recommendedName>
        <fullName evidence="3">SnoaL-like protein</fullName>
    </recommendedName>
</protein>
<evidence type="ECO:0008006" key="3">
    <source>
        <dbReference type="Google" id="ProtNLM"/>
    </source>
</evidence>
<dbReference type="RefSeq" id="WP_307038529.1">
    <property type="nucleotide sequence ID" value="NZ_JAUSYY010000001.1"/>
</dbReference>
<keyword evidence="2" id="KW-1185">Reference proteome</keyword>
<comment type="caution">
    <text evidence="1">The sequence shown here is derived from an EMBL/GenBank/DDBJ whole genome shotgun (WGS) entry which is preliminary data.</text>
</comment>
<reference evidence="1 2" key="1">
    <citation type="submission" date="2023-07" db="EMBL/GenBank/DDBJ databases">
        <title>Comparative genomics of wheat-associated soil bacteria to identify genetic determinants of phenazine resistance.</title>
        <authorList>
            <person name="Mouncey N."/>
        </authorList>
    </citation>
    <scope>NUCLEOTIDE SEQUENCE [LARGE SCALE GENOMIC DNA]</scope>
    <source>
        <strain evidence="1 2">V3I3</strain>
    </source>
</reference>
<dbReference type="EMBL" id="JAUSYY010000001">
    <property type="protein sequence ID" value="MDQ0892536.1"/>
    <property type="molecule type" value="Genomic_DNA"/>
</dbReference>
<sequence length="104" mass="11896">MSVEVQMPLVQEFVEVWTNDAGQPERLVWRARRFRVTDTPTALVGPCDWWSPFTGHDVSPGRVPLEISGWRFQATAADGETHVFDVERVAGRWQVVRVFDLSRA</sequence>
<name>A0ABU0R379_9MICO</name>
<organism evidence="1 2">
    <name type="scientific">Agromyces ramosus</name>
    <dbReference type="NCBI Taxonomy" id="33879"/>
    <lineage>
        <taxon>Bacteria</taxon>
        <taxon>Bacillati</taxon>
        <taxon>Actinomycetota</taxon>
        <taxon>Actinomycetes</taxon>
        <taxon>Micrococcales</taxon>
        <taxon>Microbacteriaceae</taxon>
        <taxon>Agromyces</taxon>
    </lineage>
</organism>
<evidence type="ECO:0000313" key="1">
    <source>
        <dbReference type="EMBL" id="MDQ0892536.1"/>
    </source>
</evidence>